<feature type="domain" description="DICT" evidence="1">
    <location>
        <begin position="5"/>
        <end position="131"/>
    </location>
</feature>
<accession>U5DJT5</accession>
<organism evidence="3 4">
    <name type="scientific">Rubidibacter lacunae KORDI 51-2</name>
    <dbReference type="NCBI Taxonomy" id="582515"/>
    <lineage>
        <taxon>Bacteria</taxon>
        <taxon>Bacillati</taxon>
        <taxon>Cyanobacteriota</taxon>
        <taxon>Cyanophyceae</taxon>
        <taxon>Oscillatoriophycideae</taxon>
        <taxon>Chroococcales</taxon>
        <taxon>Aphanothecaceae</taxon>
        <taxon>Rubidibacter</taxon>
    </lineage>
</organism>
<dbReference type="PANTHER" id="PTHR45228:SF1">
    <property type="entry name" value="CYCLIC DI-GMP PHOSPHODIESTERASE TM_0186"/>
    <property type="match status" value="1"/>
</dbReference>
<dbReference type="STRING" id="582515.KR51_00022240"/>
<dbReference type="Proteomes" id="UP000016960">
    <property type="component" value="Unassembled WGS sequence"/>
</dbReference>
<dbReference type="InterPro" id="IPR033415">
    <property type="entry name" value="CHASE6_C"/>
</dbReference>
<dbReference type="InterPro" id="IPR052020">
    <property type="entry name" value="Cyclic_di-GMP/3'3'-cGAMP_PDE"/>
</dbReference>
<dbReference type="eggNOG" id="COG4250">
    <property type="taxonomic scope" value="Bacteria"/>
</dbReference>
<comment type="caution">
    <text evidence="3">The sequence shown here is derived from an EMBL/GenBank/DDBJ whole genome shotgun (WGS) entry which is preliminary data.</text>
</comment>
<keyword evidence="4" id="KW-1185">Reference proteome</keyword>
<feature type="domain" description="C-terminal" evidence="2">
    <location>
        <begin position="146"/>
        <end position="219"/>
    </location>
</feature>
<dbReference type="Pfam" id="PF10069">
    <property type="entry name" value="DICT"/>
    <property type="match status" value="1"/>
</dbReference>
<evidence type="ECO:0000259" key="1">
    <source>
        <dbReference type="Pfam" id="PF10069"/>
    </source>
</evidence>
<evidence type="ECO:0000313" key="4">
    <source>
        <dbReference type="Proteomes" id="UP000016960"/>
    </source>
</evidence>
<dbReference type="InterPro" id="IPR019278">
    <property type="entry name" value="DICT_dom"/>
</dbReference>
<dbReference type="AlphaFoldDB" id="U5DJT5"/>
<proteinExistence type="predicted"/>
<evidence type="ECO:0000259" key="2">
    <source>
        <dbReference type="Pfam" id="PF17150"/>
    </source>
</evidence>
<evidence type="ECO:0000313" key="3">
    <source>
        <dbReference type="EMBL" id="ERN41162.1"/>
    </source>
</evidence>
<protein>
    <submittedName>
        <fullName evidence="3">Putative sensor protein</fullName>
    </submittedName>
</protein>
<dbReference type="PANTHER" id="PTHR45228">
    <property type="entry name" value="CYCLIC DI-GMP PHOSPHODIESTERASE TM_0186-RELATED"/>
    <property type="match status" value="1"/>
</dbReference>
<dbReference type="OrthoDB" id="9804747at2"/>
<name>U5DJT5_9CHRO</name>
<dbReference type="Pfam" id="PF17150">
    <property type="entry name" value="CHASE6_C"/>
    <property type="match status" value="1"/>
</dbReference>
<dbReference type="EMBL" id="ASSJ01000053">
    <property type="protein sequence ID" value="ERN41162.1"/>
    <property type="molecule type" value="Genomic_DNA"/>
</dbReference>
<dbReference type="Gene3D" id="1.10.3210.10">
    <property type="entry name" value="Hypothetical protein af1432"/>
    <property type="match status" value="1"/>
</dbReference>
<reference evidence="3 4" key="1">
    <citation type="submission" date="2013-05" db="EMBL/GenBank/DDBJ databases">
        <title>Draft genome sequence of Rubidibacter lacunae KORDI 51-2.</title>
        <authorList>
            <person name="Choi D.H."/>
            <person name="Noh J.H."/>
            <person name="Kwon K.-K."/>
            <person name="Lee J.-H."/>
            <person name="Ryu J.-Y."/>
        </authorList>
    </citation>
    <scope>NUCLEOTIDE SEQUENCE [LARGE SCALE GENOMIC DNA]</scope>
    <source>
        <strain evidence="3 4">KORDI 51-2</strain>
    </source>
</reference>
<dbReference type="eggNOG" id="COG2206">
    <property type="taxonomic scope" value="Bacteria"/>
</dbReference>
<gene>
    <name evidence="3" type="ORF">KR51_00022240</name>
</gene>
<sequence length="467" mass="51458">MIEGSILQKLESAHRGGPRPLNLGVYYKNTLVSLCHALEDFILDARSQPLVISAFQQGKWYLQEADRYGKIAERSRQIAIMAAPNAGFREHPTGQRDNVHLLDLKPSDPVAQEWHLVILAPTYTAMVLCQELSDADYGETGRPDADLERKFYGFWTFEPDLVLETVDLAIAHVAQYDTDLSALLQRERAAIATDLGREREDAGVVVSQVVEYLRQNQDATSTRLREDARDSYLPQLQKLDENLVSNEMQAFLRMAQLIDAADANNPNAAAEVATLAEAMAQLLDVPAWQQTRLRLASLLHRLAPTGLGIAAVQRTVPEHTPAPHCDLVPSVQSLRAMPPMGAIARIVTHQTECWDGGGGPGGLGYDAIPLESRVLKVAAFFQHRVNELRMQANGDPSDRQRVLAHVLAECKEQANTQFDPKLVEALEVLVLGMQQGMSLHAPQPKIAAGMWLLDGRTTAAAVESTVH</sequence>
<dbReference type="InParanoid" id="U5DJT5"/>
<dbReference type="Pfam" id="PF13487">
    <property type="entry name" value="HD_5"/>
    <property type="match status" value="1"/>
</dbReference>
<dbReference type="PATRIC" id="fig|582515.4.peg.2503"/>
<dbReference type="RefSeq" id="WP_022607342.1">
    <property type="nucleotide sequence ID" value="NZ_ASSJ01000053.1"/>
</dbReference>